<dbReference type="NCBIfam" id="NF008741">
    <property type="entry name" value="PRK11770.1-3"/>
    <property type="match status" value="1"/>
</dbReference>
<dbReference type="EMBL" id="VUMH01000012">
    <property type="protein sequence ID" value="MSS28675.1"/>
    <property type="molecule type" value="Genomic_DNA"/>
</dbReference>
<feature type="transmembrane region" description="Helical" evidence="1">
    <location>
        <begin position="71"/>
        <end position="89"/>
    </location>
</feature>
<feature type="domain" description="Inner membrane component" evidence="2">
    <location>
        <begin position="76"/>
        <end position="126"/>
    </location>
</feature>
<dbReference type="Pfam" id="PF03733">
    <property type="entry name" value="YccF"/>
    <property type="match status" value="2"/>
</dbReference>
<feature type="domain" description="Inner membrane component" evidence="2">
    <location>
        <begin position="4"/>
        <end position="54"/>
    </location>
</feature>
<dbReference type="PANTHER" id="PTHR42903:SF1">
    <property type="entry name" value="INNER MEMBRANE PROTEIN YCCF"/>
    <property type="match status" value="1"/>
</dbReference>
<dbReference type="InterPro" id="IPR031308">
    <property type="entry name" value="UCP028777"/>
</dbReference>
<feature type="transmembrane region" description="Helical" evidence="1">
    <location>
        <begin position="95"/>
        <end position="111"/>
    </location>
</feature>
<comment type="caution">
    <text evidence="3">The sequence shown here is derived from an EMBL/GenBank/DDBJ whole genome shotgun (WGS) entry which is preliminary data.</text>
</comment>
<evidence type="ECO:0000256" key="1">
    <source>
        <dbReference type="SAM" id="Phobius"/>
    </source>
</evidence>
<reference evidence="3 4" key="1">
    <citation type="submission" date="2019-09" db="EMBL/GenBank/DDBJ databases">
        <title>In-depth cultivation of the pig gut microbiome towards novel bacterial diversity and tailored functional studies.</title>
        <authorList>
            <person name="Wylensek D."/>
            <person name="Hitch T.C.A."/>
            <person name="Clavel T."/>
        </authorList>
    </citation>
    <scope>NUCLEOTIDE SEQUENCE [LARGE SCALE GENOMIC DNA]</scope>
    <source>
        <strain evidence="3 4">PG-178-WT-4</strain>
    </source>
</reference>
<dbReference type="GO" id="GO:0005886">
    <property type="term" value="C:plasma membrane"/>
    <property type="evidence" value="ECO:0007669"/>
    <property type="project" value="TreeGrafter"/>
</dbReference>
<evidence type="ECO:0000313" key="3">
    <source>
        <dbReference type="EMBL" id="MSS28675.1"/>
    </source>
</evidence>
<dbReference type="InterPro" id="IPR005185">
    <property type="entry name" value="YccF"/>
</dbReference>
<proteinExistence type="predicted"/>
<dbReference type="RefSeq" id="WP_154512290.1">
    <property type="nucleotide sequence ID" value="NZ_DBFWWU010000136.1"/>
</dbReference>
<dbReference type="PANTHER" id="PTHR42903">
    <property type="entry name" value="INNER MEMBRANE PROTEIN YCCF"/>
    <property type="match status" value="1"/>
</dbReference>
<keyword evidence="1" id="KW-0812">Transmembrane</keyword>
<dbReference type="NCBIfam" id="NF008740">
    <property type="entry name" value="PRK11770.1-2"/>
    <property type="match status" value="1"/>
</dbReference>
<keyword evidence="1" id="KW-1133">Transmembrane helix</keyword>
<name>A0A6L5XNJ4_9BACT</name>
<dbReference type="NCBIfam" id="NF008742">
    <property type="entry name" value="PRK11770.1-4"/>
    <property type="match status" value="1"/>
</dbReference>
<evidence type="ECO:0000313" key="4">
    <source>
        <dbReference type="Proteomes" id="UP000477488"/>
    </source>
</evidence>
<sequence length="151" mass="16401">MSCLGNVIWFLLGGIWMGLSWWFVGVLCFISIVGIPWGRACFVIGQFAFFPFGKMPVSREVLTGQQDIGTGPFGTLGNIIWLLLAGIWIAMEHLVWALLCAVTIIGIPFAWQHVKLAALALCPIGKTIVPAPVADAAERAAAGERLRSFRS</sequence>
<dbReference type="InterPro" id="IPR052937">
    <property type="entry name" value="Inner_membrane_protein"/>
</dbReference>
<dbReference type="PIRSF" id="PIRSF028777">
    <property type="entry name" value="UCP028777"/>
    <property type="match status" value="1"/>
</dbReference>
<gene>
    <name evidence="3" type="ORF">FYJ44_11680</name>
</gene>
<accession>A0A6L5XNJ4</accession>
<keyword evidence="4" id="KW-1185">Reference proteome</keyword>
<dbReference type="AlphaFoldDB" id="A0A6L5XNJ4"/>
<protein>
    <submittedName>
        <fullName evidence="3">YccF domain-containing protein</fullName>
    </submittedName>
</protein>
<evidence type="ECO:0000259" key="2">
    <source>
        <dbReference type="Pfam" id="PF03733"/>
    </source>
</evidence>
<dbReference type="Proteomes" id="UP000477488">
    <property type="component" value="Unassembled WGS sequence"/>
</dbReference>
<organism evidence="3 4">
    <name type="scientific">Desulfovibrio porci</name>
    <dbReference type="NCBI Taxonomy" id="2605782"/>
    <lineage>
        <taxon>Bacteria</taxon>
        <taxon>Pseudomonadati</taxon>
        <taxon>Thermodesulfobacteriota</taxon>
        <taxon>Desulfovibrionia</taxon>
        <taxon>Desulfovibrionales</taxon>
        <taxon>Desulfovibrionaceae</taxon>
        <taxon>Desulfovibrio</taxon>
    </lineage>
</organism>
<keyword evidence="1" id="KW-0472">Membrane</keyword>